<dbReference type="InterPro" id="IPR008269">
    <property type="entry name" value="Lon_proteolytic"/>
</dbReference>
<name>A0A0R1ZA98_9LACO</name>
<feature type="transmembrane region" description="Helical" evidence="1">
    <location>
        <begin position="7"/>
        <end position="30"/>
    </location>
</feature>
<dbReference type="Pfam" id="PF13180">
    <property type="entry name" value="PDZ_2"/>
    <property type="match status" value="1"/>
</dbReference>
<dbReference type="GO" id="GO:0004176">
    <property type="term" value="F:ATP-dependent peptidase activity"/>
    <property type="evidence" value="ECO:0007669"/>
    <property type="project" value="InterPro"/>
</dbReference>
<dbReference type="InterPro" id="IPR014721">
    <property type="entry name" value="Ribsml_uS5_D2-typ_fold_subgr"/>
</dbReference>
<evidence type="ECO:0000256" key="1">
    <source>
        <dbReference type="SAM" id="Phobius"/>
    </source>
</evidence>
<reference evidence="4 5" key="1">
    <citation type="journal article" date="2015" name="Genome Announc.">
        <title>Expanding the biotechnology potential of lactobacilli through comparative genomics of 213 strains and associated genera.</title>
        <authorList>
            <person name="Sun Z."/>
            <person name="Harris H.M."/>
            <person name="McCann A."/>
            <person name="Guo C."/>
            <person name="Argimon S."/>
            <person name="Zhang W."/>
            <person name="Yang X."/>
            <person name="Jeffery I.B."/>
            <person name="Cooney J.C."/>
            <person name="Kagawa T.F."/>
            <person name="Liu W."/>
            <person name="Song Y."/>
            <person name="Salvetti E."/>
            <person name="Wrobel A."/>
            <person name="Rasinkangas P."/>
            <person name="Parkhill J."/>
            <person name="Rea M.C."/>
            <person name="O'Sullivan O."/>
            <person name="Ritari J."/>
            <person name="Douillard F.P."/>
            <person name="Paul Ross R."/>
            <person name="Yang R."/>
            <person name="Briner A.E."/>
            <person name="Felis G.E."/>
            <person name="de Vos W.M."/>
            <person name="Barrangou R."/>
            <person name="Klaenhammer T.R."/>
            <person name="Caufield P.W."/>
            <person name="Cui Y."/>
            <person name="Zhang H."/>
            <person name="O'Toole P.W."/>
        </authorList>
    </citation>
    <scope>NUCLEOTIDE SEQUENCE [LARGE SCALE GENOMIC DNA]</scope>
    <source>
        <strain evidence="4 5">DSM 20653</strain>
    </source>
</reference>
<dbReference type="Proteomes" id="UP000051291">
    <property type="component" value="Unassembled WGS sequence"/>
</dbReference>
<keyword evidence="1" id="KW-0812">Transmembrane</keyword>
<dbReference type="Gene3D" id="3.30.230.10">
    <property type="match status" value="1"/>
</dbReference>
<dbReference type="EMBL" id="AYYZ01000029">
    <property type="protein sequence ID" value="KRM51840.1"/>
    <property type="molecule type" value="Genomic_DNA"/>
</dbReference>
<dbReference type="NCBIfam" id="NF041438">
    <property type="entry name" value="SepM_fam_S16"/>
    <property type="match status" value="1"/>
</dbReference>
<dbReference type="InterPro" id="IPR036034">
    <property type="entry name" value="PDZ_sf"/>
</dbReference>
<dbReference type="PANTHER" id="PTHR10046">
    <property type="entry name" value="ATP DEPENDENT LON PROTEASE FAMILY MEMBER"/>
    <property type="match status" value="1"/>
</dbReference>
<comment type="caution">
    <text evidence="4">The sequence shown here is derived from an EMBL/GenBank/DDBJ whole genome shotgun (WGS) entry which is preliminary data.</text>
</comment>
<feature type="domain" description="PDZ" evidence="3">
    <location>
        <begin position="128"/>
        <end position="195"/>
    </location>
</feature>
<dbReference type="Pfam" id="PF05362">
    <property type="entry name" value="Lon_C"/>
    <property type="match status" value="1"/>
</dbReference>
<dbReference type="InterPro" id="IPR020568">
    <property type="entry name" value="Ribosomal_Su5_D2-typ_SF"/>
</dbReference>
<evidence type="ECO:0000313" key="5">
    <source>
        <dbReference type="Proteomes" id="UP000051291"/>
    </source>
</evidence>
<evidence type="ECO:0000313" key="4">
    <source>
        <dbReference type="EMBL" id="KRM51840.1"/>
    </source>
</evidence>
<sequence>MKKKSKKLIIVVILAAIMVLAVFLPIPYYIEVPGSAQNISQYIQVDNQPKKTANQDGTLMLVYIRQMHATPLSYAMSFLNPFADRDSAADLYQGSNEKDYQTVQQYYMQDAINEAKYIAFKAAHKKVERKYLGLYVMSVMPNSSFKGKLHVGDTVQSVNGKHFGDSQAYINYIKGLPRGSKIKIGVLSGSKHKTLTGITKRLGDTQQYGIGITLADRTEVKTPVKVQANMDGIEGPSAGLMMSLQIYDDVTHQNLLHGRKVAGTGTINAQGQVGDIGGADKKVVAASRAGASIFFVPDNPIPPAIKKAYPDLQTNYQEAKKAAKKIHTKMKIVPVRTFNQALEYLEKTK</sequence>
<dbReference type="SUPFAM" id="SSF50156">
    <property type="entry name" value="PDZ domain-like"/>
    <property type="match status" value="1"/>
</dbReference>
<keyword evidence="1" id="KW-1133">Transmembrane helix</keyword>
<dbReference type="STRING" id="1423820.FC64_GL001033"/>
<organism evidence="4 5">
    <name type="scientific">Ligilactobacillus araffinosus DSM 20653</name>
    <dbReference type="NCBI Taxonomy" id="1423820"/>
    <lineage>
        <taxon>Bacteria</taxon>
        <taxon>Bacillati</taxon>
        <taxon>Bacillota</taxon>
        <taxon>Bacilli</taxon>
        <taxon>Lactobacillales</taxon>
        <taxon>Lactobacillaceae</taxon>
        <taxon>Ligilactobacillus</taxon>
    </lineage>
</organism>
<dbReference type="RefSeq" id="WP_057906885.1">
    <property type="nucleotide sequence ID" value="NZ_AYYZ01000029.1"/>
</dbReference>
<dbReference type="AlphaFoldDB" id="A0A0R1ZA98"/>
<protein>
    <submittedName>
        <fullName evidence="4">PDZ domain protein</fullName>
    </submittedName>
</protein>
<dbReference type="SUPFAM" id="SSF54211">
    <property type="entry name" value="Ribosomal protein S5 domain 2-like"/>
    <property type="match status" value="1"/>
</dbReference>
<dbReference type="PATRIC" id="fig|1423820.4.peg.1057"/>
<proteinExistence type="predicted"/>
<accession>A0A0R1ZA98</accession>
<evidence type="ECO:0000259" key="3">
    <source>
        <dbReference type="Pfam" id="PF13180"/>
    </source>
</evidence>
<dbReference type="GO" id="GO:0004252">
    <property type="term" value="F:serine-type endopeptidase activity"/>
    <property type="evidence" value="ECO:0007669"/>
    <property type="project" value="InterPro"/>
</dbReference>
<dbReference type="GO" id="GO:0030163">
    <property type="term" value="P:protein catabolic process"/>
    <property type="evidence" value="ECO:0007669"/>
    <property type="project" value="InterPro"/>
</dbReference>
<evidence type="ECO:0000259" key="2">
    <source>
        <dbReference type="Pfam" id="PF05362"/>
    </source>
</evidence>
<gene>
    <name evidence="4" type="ORF">FC64_GL001033</name>
</gene>
<keyword evidence="5" id="KW-1185">Reference proteome</keyword>
<feature type="domain" description="Lon proteolytic" evidence="2">
    <location>
        <begin position="233"/>
        <end position="299"/>
    </location>
</feature>
<keyword evidence="1" id="KW-0472">Membrane</keyword>
<dbReference type="GO" id="GO:0005524">
    <property type="term" value="F:ATP binding"/>
    <property type="evidence" value="ECO:0007669"/>
    <property type="project" value="InterPro"/>
</dbReference>
<dbReference type="InterPro" id="IPR027065">
    <property type="entry name" value="Lon_Prtase"/>
</dbReference>
<dbReference type="InterPro" id="IPR001478">
    <property type="entry name" value="PDZ"/>
</dbReference>
<dbReference type="GO" id="GO:0006508">
    <property type="term" value="P:proteolysis"/>
    <property type="evidence" value="ECO:0007669"/>
    <property type="project" value="InterPro"/>
</dbReference>